<proteinExistence type="predicted"/>
<dbReference type="Proteomes" id="UP000027265">
    <property type="component" value="Unassembled WGS sequence"/>
</dbReference>
<sequence>MPGVRKTLVRYEDKERRGRGHGNIDIRRVCPFDIPAGTAKKNHGCEGQSKQRLTRLARVFDWPVETVTDGSQTVG</sequence>
<dbReference type="HOGENOM" id="CLU_2671414_0_0_1"/>
<dbReference type="EMBL" id="KL197718">
    <property type="protein sequence ID" value="KDQ58210.1"/>
    <property type="molecule type" value="Genomic_DNA"/>
</dbReference>
<gene>
    <name evidence="2" type="ORF">JAAARDRAFT_35031</name>
    <name evidence="1" type="ORF">JAAARDRAFT_41942</name>
</gene>
<accession>A0A067P9K6</accession>
<keyword evidence="3" id="KW-1185">Reference proteome</keyword>
<evidence type="ECO:0000313" key="2">
    <source>
        <dbReference type="EMBL" id="KDQ58210.1"/>
    </source>
</evidence>
<evidence type="ECO:0000313" key="1">
    <source>
        <dbReference type="EMBL" id="KDQ50485.1"/>
    </source>
</evidence>
<protein>
    <submittedName>
        <fullName evidence="1">Uncharacterized protein</fullName>
    </submittedName>
</protein>
<evidence type="ECO:0000313" key="3">
    <source>
        <dbReference type="Proteomes" id="UP000027265"/>
    </source>
</evidence>
<dbReference type="EMBL" id="KL197759">
    <property type="protein sequence ID" value="KDQ50485.1"/>
    <property type="molecule type" value="Genomic_DNA"/>
</dbReference>
<organism evidence="1 3">
    <name type="scientific">Jaapia argillacea MUCL 33604</name>
    <dbReference type="NCBI Taxonomy" id="933084"/>
    <lineage>
        <taxon>Eukaryota</taxon>
        <taxon>Fungi</taxon>
        <taxon>Dikarya</taxon>
        <taxon>Basidiomycota</taxon>
        <taxon>Agaricomycotina</taxon>
        <taxon>Agaricomycetes</taxon>
        <taxon>Agaricomycetidae</taxon>
        <taxon>Jaapiales</taxon>
        <taxon>Jaapiaceae</taxon>
        <taxon>Jaapia</taxon>
    </lineage>
</organism>
<dbReference type="AlphaFoldDB" id="A0A067P9K6"/>
<name>A0A067P9K6_9AGAM</name>
<reference evidence="1" key="2">
    <citation type="journal article" date="2014" name="Proc. Natl. Acad. Sci. U.S.A.">
        <title>Extensive sampling of basidiomycete genomes demonstrates inadequacy of the white rot/brown rot paradigm for wood decay fungi.</title>
        <authorList>
            <person name="Riley R."/>
            <person name="Salamov A.A."/>
            <person name="Brown D.W."/>
            <person name="Nagy L.G."/>
            <person name="Floudas D."/>
            <person name="Held B.W."/>
            <person name="Levasseur A."/>
            <person name="Lombard V."/>
            <person name="Morin E."/>
            <person name="Otillar R."/>
            <person name="Lindquist E.A."/>
            <person name="Sun H."/>
            <person name="LaButti K.M."/>
            <person name="Schmutz J."/>
            <person name="Jabbour D."/>
            <person name="Luo H."/>
            <person name="Baker S.E."/>
            <person name="Pisabarro A.G."/>
            <person name="Walton J.D."/>
            <person name="Blanchette R.A."/>
            <person name="Henrissat B."/>
            <person name="Martin F."/>
            <person name="Cullen D."/>
            <person name="Hibbett D.S."/>
            <person name="Grigoriev I.V."/>
        </authorList>
    </citation>
    <scope>NUCLEOTIDE SEQUENCE</scope>
    <source>
        <strain evidence="1">MUCL 33604</strain>
    </source>
</reference>
<reference evidence="3" key="1">
    <citation type="journal article" date="2014" name="Proc. Natl. Acad. Sci. U.S.A.">
        <title>Extensive sampling of basidiomycete genomes demonstrates inadequacy of the white-rot/brown-rot paradigm for wood decay fungi.</title>
        <authorList>
            <person name="Riley R."/>
            <person name="Salamov A.A."/>
            <person name="Brown D.W."/>
            <person name="Nagy L.G."/>
            <person name="Floudas D."/>
            <person name="Held B.W."/>
            <person name="Levasseur A."/>
            <person name="Lombard V."/>
            <person name="Morin E."/>
            <person name="Otillar R."/>
            <person name="Lindquist E.A."/>
            <person name="Sun H."/>
            <person name="LaButti K.M."/>
            <person name="Schmutz J."/>
            <person name="Jabbour D."/>
            <person name="Luo H."/>
            <person name="Baker S.E."/>
            <person name="Pisabarro A.G."/>
            <person name="Walton J.D."/>
            <person name="Blanchette R.A."/>
            <person name="Henrissat B."/>
            <person name="Martin F."/>
            <person name="Cullen D."/>
            <person name="Hibbett D.S."/>
            <person name="Grigoriev I.V."/>
        </authorList>
    </citation>
    <scope>NUCLEOTIDE SEQUENCE [LARGE SCALE GENOMIC DNA]</scope>
    <source>
        <strain evidence="3">MUCL 33604</strain>
    </source>
</reference>